<keyword evidence="11" id="KW-0443">Lipid metabolism</keyword>
<dbReference type="FunCoup" id="R7T9X7">
    <property type="interactions" value="806"/>
</dbReference>
<evidence type="ECO:0000313" key="22">
    <source>
        <dbReference type="EnsemblMetazoa" id="CapteP165299"/>
    </source>
</evidence>
<dbReference type="GO" id="GO:0000978">
    <property type="term" value="F:RNA polymerase II cis-regulatory region sequence-specific DNA binding"/>
    <property type="evidence" value="ECO:0007669"/>
    <property type="project" value="TreeGrafter"/>
</dbReference>
<reference evidence="21 23" key="2">
    <citation type="journal article" date="2013" name="Nature">
        <title>Insights into bilaterian evolution from three spiralian genomes.</title>
        <authorList>
            <person name="Simakov O."/>
            <person name="Marletaz F."/>
            <person name="Cho S.J."/>
            <person name="Edsinger-Gonzales E."/>
            <person name="Havlak P."/>
            <person name="Hellsten U."/>
            <person name="Kuo D.H."/>
            <person name="Larsson T."/>
            <person name="Lv J."/>
            <person name="Arendt D."/>
            <person name="Savage R."/>
            <person name="Osoegawa K."/>
            <person name="de Jong P."/>
            <person name="Grimwood J."/>
            <person name="Chapman J.A."/>
            <person name="Shapiro H."/>
            <person name="Aerts A."/>
            <person name="Otillar R.P."/>
            <person name="Terry A.Y."/>
            <person name="Boore J.L."/>
            <person name="Grigoriev I.V."/>
            <person name="Lindberg D.R."/>
            <person name="Seaver E.C."/>
            <person name="Weisblat D.A."/>
            <person name="Putnam N.H."/>
            <person name="Rokhsar D.S."/>
        </authorList>
    </citation>
    <scope>NUCLEOTIDE SEQUENCE</scope>
    <source>
        <strain evidence="21 23">I ESC-2004</strain>
    </source>
</reference>
<dbReference type="SMART" id="SM00353">
    <property type="entry name" value="HLH"/>
    <property type="match status" value="1"/>
</dbReference>
<keyword evidence="5" id="KW-0153">Cholesterol metabolism</keyword>
<dbReference type="EMBL" id="KB311953">
    <property type="protein sequence ID" value="ELT88175.1"/>
    <property type="molecule type" value="Genomic_DNA"/>
</dbReference>
<keyword evidence="16" id="KW-0539">Nucleus</keyword>
<protein>
    <recommendedName>
        <fullName evidence="20">BHLH domain-containing protein</fullName>
    </recommendedName>
</protein>
<dbReference type="Pfam" id="PF00010">
    <property type="entry name" value="HLH"/>
    <property type="match status" value="1"/>
</dbReference>
<evidence type="ECO:0000256" key="2">
    <source>
        <dbReference type="ARBA" id="ARBA00004394"/>
    </source>
</evidence>
<evidence type="ECO:0000256" key="19">
    <source>
        <dbReference type="SAM" id="MobiDB-lite"/>
    </source>
</evidence>
<keyword evidence="5" id="KW-0753">Steroid metabolism</keyword>
<dbReference type="InterPro" id="IPR011598">
    <property type="entry name" value="bHLH_dom"/>
</dbReference>
<keyword evidence="7" id="KW-0256">Endoplasmic reticulum</keyword>
<dbReference type="OMA" id="QLCQHIP"/>
<reference evidence="23" key="1">
    <citation type="submission" date="2012-12" db="EMBL/GenBank/DDBJ databases">
        <authorList>
            <person name="Hellsten U."/>
            <person name="Grimwood J."/>
            <person name="Chapman J.A."/>
            <person name="Shapiro H."/>
            <person name="Aerts A."/>
            <person name="Otillar R.P."/>
            <person name="Terry A.Y."/>
            <person name="Boore J.L."/>
            <person name="Simakov O."/>
            <person name="Marletaz F."/>
            <person name="Cho S.-J."/>
            <person name="Edsinger-Gonzales E."/>
            <person name="Havlak P."/>
            <person name="Kuo D.-H."/>
            <person name="Larsson T."/>
            <person name="Lv J."/>
            <person name="Arendt D."/>
            <person name="Savage R."/>
            <person name="Osoegawa K."/>
            <person name="de Jong P."/>
            <person name="Lindberg D.R."/>
            <person name="Seaver E.C."/>
            <person name="Weisblat D.A."/>
            <person name="Putnam N.H."/>
            <person name="Grigoriev I.V."/>
            <person name="Rokhsar D.S."/>
        </authorList>
    </citation>
    <scope>NUCLEOTIDE SEQUENCE</scope>
    <source>
        <strain evidence="23">I ESC-2004</strain>
    </source>
</reference>
<evidence type="ECO:0000256" key="7">
    <source>
        <dbReference type="ARBA" id="ARBA00022824"/>
    </source>
</evidence>
<dbReference type="GO" id="GO:0000981">
    <property type="term" value="F:DNA-binding transcription factor activity, RNA polymerase II-specific"/>
    <property type="evidence" value="ECO:0007669"/>
    <property type="project" value="TreeGrafter"/>
</dbReference>
<dbReference type="EMBL" id="AMQN01003500">
    <property type="status" value="NOT_ANNOTATED_CDS"/>
    <property type="molecule type" value="Genomic_DNA"/>
</dbReference>
<keyword evidence="23" id="KW-1185">Reference proteome</keyword>
<dbReference type="GO" id="GO:0000139">
    <property type="term" value="C:Golgi membrane"/>
    <property type="evidence" value="ECO:0007669"/>
    <property type="project" value="UniProtKB-SubCell"/>
</dbReference>
<feature type="compositionally biased region" description="Polar residues" evidence="19">
    <location>
        <begin position="128"/>
        <end position="142"/>
    </location>
</feature>
<evidence type="ECO:0000256" key="4">
    <source>
        <dbReference type="ARBA" id="ARBA00004557"/>
    </source>
</evidence>
<dbReference type="GO" id="GO:0046983">
    <property type="term" value="F:protein dimerization activity"/>
    <property type="evidence" value="ECO:0007669"/>
    <property type="project" value="InterPro"/>
</dbReference>
<keyword evidence="15" id="KW-0804">Transcription</keyword>
<evidence type="ECO:0000256" key="11">
    <source>
        <dbReference type="ARBA" id="ARBA00023098"/>
    </source>
</evidence>
<dbReference type="STRING" id="283909.R7T9X7"/>
<dbReference type="GO" id="GO:0008203">
    <property type="term" value="P:cholesterol metabolic process"/>
    <property type="evidence" value="ECO:0007669"/>
    <property type="project" value="UniProtKB-KW"/>
</dbReference>
<evidence type="ECO:0000256" key="16">
    <source>
        <dbReference type="ARBA" id="ARBA00023242"/>
    </source>
</evidence>
<evidence type="ECO:0000256" key="6">
    <source>
        <dbReference type="ARBA" id="ARBA00022692"/>
    </source>
</evidence>
<evidence type="ECO:0000256" key="14">
    <source>
        <dbReference type="ARBA" id="ARBA00023159"/>
    </source>
</evidence>
<proteinExistence type="inferred from homology"/>
<gene>
    <name evidence="21" type="ORF">CAPTEDRAFT_165299</name>
</gene>
<keyword evidence="12" id="KW-0238">DNA-binding</keyword>
<dbReference type="FunFam" id="4.10.280.10:FF:000016">
    <property type="entry name" value="Sterol regulatory element-binding transcription factor 1"/>
    <property type="match status" value="1"/>
</dbReference>
<dbReference type="Proteomes" id="UP000014760">
    <property type="component" value="Unassembled WGS sequence"/>
</dbReference>
<evidence type="ECO:0000256" key="8">
    <source>
        <dbReference type="ARBA" id="ARBA00022989"/>
    </source>
</evidence>
<dbReference type="CDD" id="cd18921">
    <property type="entry name" value="bHLHzip_SREBP1"/>
    <property type="match status" value="1"/>
</dbReference>
<sequence length="838" mass="92790">MVDDKVPINRLTKVVGSPLLNGGRGEKRTAHNAIEKRYRLSINDKIIELKDLVVGPEAKLNKSAVLRKACDYIRFLHASNARLKQENMALKMAAQHNIKGLLTTAPEQEISIPTPPGSDQGSPMPGSISPSTSGIDTDSNPGSPEFDEIGSPAKKQATETMMDFQGMLDRSRMAVCIFMFAVLAFNPFGKILGKGISLQGSDSDFSRMHAGGRMLSGVEDAELTWWQWIMPSAFMWLVNTVIVCVILARLFVFGEPVTKPLSESSVRYWRWRKQADLDLARGKYVEAGTNLRNALRALNRPLPTSKFDLVASLFWQSFRQFLHRIHVGRWLGDRAGQFWGHVSTKEVRTSARDAAVVYHKLHQLHLTGHVKAGIRGTGIHLALSAVNLAEAAADTVSTETLAEVYATCAVAIKLHAFAVLQFAARYFVCRARRVCTTRGANTPSSMRWLCHPQGHRFFVDGRWDCFGRDSIFSTSGNEADPLAHVTRAFREHLLETSLYSLVTPGYQNNNIVGPNKGRDGAPHSSDALQYIQLLTECSASAAVCPRAFAVGSSMIDIGGMDEVSRWWAAISAVGVHWLSGDDIAAEKLYSVLDSFPKLLQIDDDPLARAVFIAYKARKWFIVSGSVTGACCFNCIKQCNRAGELLKESISLSTESHNSSIVQGVQLLVCDWLLTTRTEVWQQEQADPDDPACVSDEELLAFQRDLSSLRKLSQSLKAALPRVFLHEATSRLMAGASPARTQQLLDRNLRRRIPQNLNNSDIEEEVGVQEVESERERAQALMMACRLPPQMSTPGHLTSLLSQAAQSYSRLNDRKGLQNCHNMMLKHHVPEASHPISVH</sequence>
<dbReference type="EnsemblMetazoa" id="CapteT165299">
    <property type="protein sequence ID" value="CapteP165299"/>
    <property type="gene ID" value="CapteG165299"/>
</dbReference>
<evidence type="ECO:0000259" key="20">
    <source>
        <dbReference type="PROSITE" id="PS50888"/>
    </source>
</evidence>
<dbReference type="InterPro" id="IPR036638">
    <property type="entry name" value="HLH_DNA-bd_sf"/>
</dbReference>
<dbReference type="HOGENOM" id="CLU_008042_0_0_1"/>
<keyword evidence="14" id="KW-0010">Activator</keyword>
<evidence type="ECO:0000256" key="18">
    <source>
        <dbReference type="ARBA" id="ARBA00038460"/>
    </source>
</evidence>
<dbReference type="SUPFAM" id="SSF47459">
    <property type="entry name" value="HLH, helix-loop-helix DNA-binding domain"/>
    <property type="match status" value="1"/>
</dbReference>
<dbReference type="PANTHER" id="PTHR46062">
    <property type="entry name" value="STEROL REGULATORY ELEMENT-BINDING PROTEIN"/>
    <property type="match status" value="1"/>
</dbReference>
<organism evidence="21">
    <name type="scientific">Capitella teleta</name>
    <name type="common">Polychaete worm</name>
    <dbReference type="NCBI Taxonomy" id="283909"/>
    <lineage>
        <taxon>Eukaryota</taxon>
        <taxon>Metazoa</taxon>
        <taxon>Spiralia</taxon>
        <taxon>Lophotrochozoa</taxon>
        <taxon>Annelida</taxon>
        <taxon>Polychaeta</taxon>
        <taxon>Sedentaria</taxon>
        <taxon>Scolecida</taxon>
        <taxon>Capitellidae</taxon>
        <taxon>Capitella</taxon>
    </lineage>
</organism>
<evidence type="ECO:0000256" key="3">
    <source>
        <dbReference type="ARBA" id="ARBA00004477"/>
    </source>
</evidence>
<dbReference type="GO" id="GO:0012507">
    <property type="term" value="C:ER to Golgi transport vesicle membrane"/>
    <property type="evidence" value="ECO:0007669"/>
    <property type="project" value="UniProtKB-SubCell"/>
</dbReference>
<dbReference type="PROSITE" id="PS50888">
    <property type="entry name" value="BHLH"/>
    <property type="match status" value="1"/>
</dbReference>
<keyword evidence="10" id="KW-0333">Golgi apparatus</keyword>
<dbReference type="GO" id="GO:0005634">
    <property type="term" value="C:nucleus"/>
    <property type="evidence" value="ECO:0007669"/>
    <property type="project" value="UniProtKB-SubCell"/>
</dbReference>
<keyword evidence="8" id="KW-1133">Transmembrane helix</keyword>
<comment type="subcellular location">
    <subcellularLocation>
        <location evidence="4">Cytoplasmic vesicle</location>
        <location evidence="4">COPII-coated vesicle membrane</location>
        <topology evidence="4">Multi-pass membrane protein</topology>
    </subcellularLocation>
    <subcellularLocation>
        <location evidence="3">Endoplasmic reticulum membrane</location>
        <topology evidence="3">Multi-pass membrane protein</topology>
    </subcellularLocation>
    <subcellularLocation>
        <location evidence="2">Golgi apparatus membrane</location>
    </subcellularLocation>
    <subcellularLocation>
        <location evidence="1">Nucleus</location>
    </subcellularLocation>
</comment>
<keyword evidence="9" id="KW-0805">Transcription regulation</keyword>
<evidence type="ECO:0000256" key="9">
    <source>
        <dbReference type="ARBA" id="ARBA00023015"/>
    </source>
</evidence>
<feature type="domain" description="BHLH" evidence="20">
    <location>
        <begin position="26"/>
        <end position="76"/>
    </location>
</feature>
<name>R7T9X7_CAPTE</name>
<evidence type="ECO:0000256" key="17">
    <source>
        <dbReference type="ARBA" id="ARBA00023329"/>
    </source>
</evidence>
<evidence type="ECO:0000256" key="13">
    <source>
        <dbReference type="ARBA" id="ARBA00023136"/>
    </source>
</evidence>
<evidence type="ECO:0000313" key="21">
    <source>
        <dbReference type="EMBL" id="ELT88175.1"/>
    </source>
</evidence>
<evidence type="ECO:0000256" key="10">
    <source>
        <dbReference type="ARBA" id="ARBA00023034"/>
    </source>
</evidence>
<dbReference type="GO" id="GO:0005789">
    <property type="term" value="C:endoplasmic reticulum membrane"/>
    <property type="evidence" value="ECO:0007669"/>
    <property type="project" value="UniProtKB-SubCell"/>
</dbReference>
<evidence type="ECO:0000313" key="23">
    <source>
        <dbReference type="Proteomes" id="UP000014760"/>
    </source>
</evidence>
<keyword evidence="13" id="KW-0472">Membrane</keyword>
<dbReference type="OrthoDB" id="2133190at2759"/>
<evidence type="ECO:0000256" key="12">
    <source>
        <dbReference type="ARBA" id="ARBA00023125"/>
    </source>
</evidence>
<keyword evidence="17" id="KW-0968">Cytoplasmic vesicle</keyword>
<dbReference type="PANTHER" id="PTHR46062:SF1">
    <property type="entry name" value="LP12374P"/>
    <property type="match status" value="1"/>
</dbReference>
<dbReference type="AlphaFoldDB" id="R7T9X7"/>
<reference evidence="22" key="3">
    <citation type="submission" date="2015-06" db="UniProtKB">
        <authorList>
            <consortium name="EnsemblMetazoa"/>
        </authorList>
    </citation>
    <scope>IDENTIFICATION</scope>
</reference>
<keyword evidence="6" id="KW-0812">Transmembrane</keyword>
<evidence type="ECO:0000256" key="1">
    <source>
        <dbReference type="ARBA" id="ARBA00004123"/>
    </source>
</evidence>
<dbReference type="Gene3D" id="4.10.280.10">
    <property type="entry name" value="Helix-loop-helix DNA-binding domain"/>
    <property type="match status" value="1"/>
</dbReference>
<keyword evidence="5" id="KW-1207">Sterol metabolism</keyword>
<evidence type="ECO:0000256" key="15">
    <source>
        <dbReference type="ARBA" id="ARBA00023163"/>
    </source>
</evidence>
<feature type="region of interest" description="Disordered" evidence="19">
    <location>
        <begin position="108"/>
        <end position="152"/>
    </location>
</feature>
<comment type="similarity">
    <text evidence="18">Belongs to the SREBP family.</text>
</comment>
<accession>R7T9X7</accession>
<evidence type="ECO:0000256" key="5">
    <source>
        <dbReference type="ARBA" id="ARBA00022548"/>
    </source>
</evidence>